<dbReference type="Proteomes" id="UP001060170">
    <property type="component" value="Chromosome 10"/>
</dbReference>
<proteinExistence type="predicted"/>
<sequence length="461" mass="52323">MGCHQYNPGIGKTVFSTYYMWIAACKKKTVVWKPLELGWELTYLMTPGGVELVANSSCILIHALRNPKTVYIVDGQVPNTCKASTLLFTSPQCEHYKHLQKQPDTKLLYMKPCSYEELQHCKAIIYPNEGILPTTLMDCLFDWYGSVPQYVLNFAATDFKTSCNESTVFDDLIEELTQAINQGPVSHIINVHQARNREGEYPHHVLHIHRLPNGNLAYFHLAWASCQVDSAVVDTSLEICTEVKHSFQIANENTYGNLQGLMFEPYAHAVLQAGGTFQACHPSKGARPSNQNGVVEFTNTKPRLFRTYNEKYVYNNVNTFNKYLGSAAKVEQWALMIPKGVVTFTTIKFQVFRTCKEVDLSIDLLWQPANKCLPSIDSLCGPANLFQATVLQTHLIEYEGLNNALKLVANSEPHTRPYFVIPPNVYPTYKWQKYVYKNRKTFNKNLGSVAKVEQWALMVPI</sequence>
<organism evidence="1 2">
    <name type="scientific">Puccinia striiformis f. sp. tritici</name>
    <dbReference type="NCBI Taxonomy" id="168172"/>
    <lineage>
        <taxon>Eukaryota</taxon>
        <taxon>Fungi</taxon>
        <taxon>Dikarya</taxon>
        <taxon>Basidiomycota</taxon>
        <taxon>Pucciniomycotina</taxon>
        <taxon>Pucciniomycetes</taxon>
        <taxon>Pucciniales</taxon>
        <taxon>Pucciniaceae</taxon>
        <taxon>Puccinia</taxon>
    </lineage>
</organism>
<dbReference type="EMBL" id="CM045874">
    <property type="protein sequence ID" value="KAI7944849.1"/>
    <property type="molecule type" value="Genomic_DNA"/>
</dbReference>
<reference evidence="2" key="2">
    <citation type="journal article" date="2018" name="Mol. Plant Microbe Interact.">
        <title>Genome sequence resources for the wheat stripe rust pathogen (Puccinia striiformis f. sp. tritici) and the barley stripe rust pathogen (Puccinia striiformis f. sp. hordei).</title>
        <authorList>
            <person name="Xia C."/>
            <person name="Wang M."/>
            <person name="Yin C."/>
            <person name="Cornejo O.E."/>
            <person name="Hulbert S.H."/>
            <person name="Chen X."/>
        </authorList>
    </citation>
    <scope>NUCLEOTIDE SEQUENCE [LARGE SCALE GENOMIC DNA]</scope>
    <source>
        <strain evidence="2">93-210</strain>
    </source>
</reference>
<reference evidence="1 2" key="3">
    <citation type="journal article" date="2022" name="Microbiol. Spectr.">
        <title>Folding features and dynamics of 3D genome architecture in plant fungal pathogens.</title>
        <authorList>
            <person name="Xia C."/>
        </authorList>
    </citation>
    <scope>NUCLEOTIDE SEQUENCE [LARGE SCALE GENOMIC DNA]</scope>
    <source>
        <strain evidence="1 2">93-210</strain>
    </source>
</reference>
<gene>
    <name evidence="1" type="ORF">MJO28_010544</name>
</gene>
<comment type="caution">
    <text evidence="1">The sequence shown here is derived from an EMBL/GenBank/DDBJ whole genome shotgun (WGS) entry which is preliminary data.</text>
</comment>
<keyword evidence="2" id="KW-1185">Reference proteome</keyword>
<accession>A0ACC0E4S6</accession>
<name>A0ACC0E4S6_9BASI</name>
<reference evidence="2" key="1">
    <citation type="journal article" date="2018" name="BMC Genomics">
        <title>Genomic insights into host adaptation between the wheat stripe rust pathogen (Puccinia striiformis f. sp. tritici) and the barley stripe rust pathogen (Puccinia striiformis f. sp. hordei).</title>
        <authorList>
            <person name="Xia C."/>
            <person name="Wang M."/>
            <person name="Yin C."/>
            <person name="Cornejo O.E."/>
            <person name="Hulbert S.H."/>
            <person name="Chen X."/>
        </authorList>
    </citation>
    <scope>NUCLEOTIDE SEQUENCE [LARGE SCALE GENOMIC DNA]</scope>
    <source>
        <strain evidence="2">93-210</strain>
    </source>
</reference>
<protein>
    <submittedName>
        <fullName evidence="1">Uncharacterized protein</fullName>
    </submittedName>
</protein>
<evidence type="ECO:0000313" key="2">
    <source>
        <dbReference type="Proteomes" id="UP001060170"/>
    </source>
</evidence>
<evidence type="ECO:0000313" key="1">
    <source>
        <dbReference type="EMBL" id="KAI7944849.1"/>
    </source>
</evidence>